<dbReference type="SUPFAM" id="SSF47050">
    <property type="entry name" value="VHP, Villin headpiece domain"/>
    <property type="match status" value="1"/>
</dbReference>
<protein>
    <recommendedName>
        <fullName evidence="2">HP domain-containing protein</fullName>
    </recommendedName>
</protein>
<dbReference type="STRING" id="7232.A0A484B0L9"/>
<dbReference type="InterPro" id="IPR036886">
    <property type="entry name" value="Villin_headpiece_dom_sf"/>
</dbReference>
<feature type="domain" description="HP" evidence="2">
    <location>
        <begin position="860"/>
        <end position="925"/>
    </location>
</feature>
<dbReference type="PANTHER" id="PTHR11977">
    <property type="entry name" value="VILLIN"/>
    <property type="match status" value="1"/>
</dbReference>
<accession>A0A484B0L9</accession>
<dbReference type="InterPro" id="IPR007122">
    <property type="entry name" value="Villin/Gelsolin"/>
</dbReference>
<dbReference type="Proteomes" id="UP000295192">
    <property type="component" value="Unassembled WGS sequence"/>
</dbReference>
<keyword evidence="4" id="KW-1185">Reference proteome</keyword>
<evidence type="ECO:0000313" key="3">
    <source>
        <dbReference type="EMBL" id="TDG42233.1"/>
    </source>
</evidence>
<dbReference type="Gene3D" id="1.10.950.10">
    <property type="entry name" value="Villin headpiece domain"/>
    <property type="match status" value="1"/>
</dbReference>
<dbReference type="InterPro" id="IPR003128">
    <property type="entry name" value="Villin_headpiece"/>
</dbReference>
<dbReference type="SMART" id="SM00153">
    <property type="entry name" value="VHP"/>
    <property type="match status" value="1"/>
</dbReference>
<gene>
    <name evidence="3" type="ORF">AWZ03_011342</name>
</gene>
<dbReference type="PROSITE" id="PS51089">
    <property type="entry name" value="HP"/>
    <property type="match status" value="1"/>
</dbReference>
<dbReference type="Pfam" id="PF00626">
    <property type="entry name" value="Gelsolin"/>
    <property type="match status" value="1"/>
</dbReference>
<dbReference type="PRINTS" id="PR00597">
    <property type="entry name" value="GELSOLIN"/>
</dbReference>
<dbReference type="InterPro" id="IPR007123">
    <property type="entry name" value="Gelsolin-like_dom"/>
</dbReference>
<dbReference type="EMBL" id="LSRL02000257">
    <property type="protein sequence ID" value="TDG42233.1"/>
    <property type="molecule type" value="Genomic_DNA"/>
</dbReference>
<name>A0A484B0L9_DRONA</name>
<dbReference type="AlphaFoldDB" id="A0A484B0L9"/>
<dbReference type="GO" id="GO:0005737">
    <property type="term" value="C:cytoplasm"/>
    <property type="evidence" value="ECO:0007669"/>
    <property type="project" value="TreeGrafter"/>
</dbReference>
<dbReference type="SMART" id="SM00262">
    <property type="entry name" value="GEL"/>
    <property type="match status" value="6"/>
</dbReference>
<dbReference type="GO" id="GO:0005546">
    <property type="term" value="F:phosphatidylinositol-4,5-bisphosphate binding"/>
    <property type="evidence" value="ECO:0007669"/>
    <property type="project" value="TreeGrafter"/>
</dbReference>
<dbReference type="GO" id="GO:0051016">
    <property type="term" value="P:barbed-end actin filament capping"/>
    <property type="evidence" value="ECO:0007669"/>
    <property type="project" value="TreeGrafter"/>
</dbReference>
<proteinExistence type="inferred from homology"/>
<sequence>MPPFNFIKQEVRPDSIPDLKVDATFRKVPKNAISFAIWKIDEDRLEAVARPQYGTFYDNCAYIIYAANLVGHYASHETITREQKPNVPLERYIHYWLGSQVSEQNRSNVVHKIQELDTYLGNVASIYRESQHHESARFLSYFKNGYDVLSGSLLNAPKQTRLFQLYGRKWLRAIELANVDWAHFNSDYIMVLLMDAMTFVWIGRSSAGIERRSALAWVQRQQRKDVPLCVVDDGYEQSMSAEQKELWNKVLPLQHRMVYQARQSGGDYDSSNCCGNGINGINGLNGYNGSGKSDANANKFRIYKCNQRGRLHLDQLDVGMPSKDDLSDANGVYLLDNFGQSIWLWVGAQATQADALTAMGNGRAFVKKKKYPNTTLVVRVLEGREPVEFKRLFGNWLSVWQDNTRGHKPVSTKFGKLDAVLLGERPKMAADTQLVDDGRGERIIYRICGDEMEQLPPAKATVFTTNASYVVNYTVQCATVVPADLASVGIKSIIYQWNGSEASAETIAKADSYAMASFESLKEPGMFVQLYEFDETPHFLQMFEGKLIIMRGQRSELLHSNNNLNWDFKTNIMLETFLLKIYGDASYNAKAVEEHPLSSISSKDCYAIKTNHVWVWCGQSSTGDAREMAKAVGALLGESSLVLEGKESKEFWQSVAMYFNQSLVINGQSCSSSTTSSSSSSGAGSMCNGSNNSNGNGTGNISPTLSNNCYLNTTMPSKPRPPVQLFLVWWEQRHLRCEEILGFEQRDLSADCTYILDTGTLAYVWLGEHAVSQERERYTTVAQSYVQNAPFGRRAATALAVVRQHAEPNVFKGFFETWDNELGKGFVTYEQMRQQLATIAPSNGLKEGSALILNNNQKDFDGHKKYPLPVLVQEMDMLPPEINPLRREVHLTHDDFVSVFKMSFYEFDELPKWKKQELKKLYKLF</sequence>
<evidence type="ECO:0000259" key="2">
    <source>
        <dbReference type="PROSITE" id="PS51089"/>
    </source>
</evidence>
<dbReference type="Gene3D" id="3.40.20.10">
    <property type="entry name" value="Severin"/>
    <property type="match status" value="6"/>
</dbReference>
<reference evidence="3 4" key="1">
    <citation type="journal article" date="2019" name="J. Hered.">
        <title>An Improved Genome Assembly for Drosophila navojoa, the Basal Species in the mojavensis Cluster.</title>
        <authorList>
            <person name="Vanderlinde T."/>
            <person name="Dupim E.G."/>
            <person name="Nazario-Yepiz N.O."/>
            <person name="Carvalho A.B."/>
        </authorList>
    </citation>
    <scope>NUCLEOTIDE SEQUENCE [LARGE SCALE GENOMIC DNA]</scope>
    <source>
        <strain evidence="3">Navoj_Jal97</strain>
        <tissue evidence="3">Whole organism</tissue>
    </source>
</reference>
<organism evidence="3 4">
    <name type="scientific">Drosophila navojoa</name>
    <name type="common">Fruit fly</name>
    <dbReference type="NCBI Taxonomy" id="7232"/>
    <lineage>
        <taxon>Eukaryota</taxon>
        <taxon>Metazoa</taxon>
        <taxon>Ecdysozoa</taxon>
        <taxon>Arthropoda</taxon>
        <taxon>Hexapoda</taxon>
        <taxon>Insecta</taxon>
        <taxon>Pterygota</taxon>
        <taxon>Neoptera</taxon>
        <taxon>Endopterygota</taxon>
        <taxon>Diptera</taxon>
        <taxon>Brachycera</taxon>
        <taxon>Muscomorpha</taxon>
        <taxon>Ephydroidea</taxon>
        <taxon>Drosophilidae</taxon>
        <taxon>Drosophila</taxon>
    </lineage>
</organism>
<dbReference type="SUPFAM" id="SSF55753">
    <property type="entry name" value="Actin depolymerizing proteins"/>
    <property type="match status" value="6"/>
</dbReference>
<dbReference type="Pfam" id="PF02209">
    <property type="entry name" value="VHP"/>
    <property type="match status" value="1"/>
</dbReference>
<dbReference type="PANTHER" id="PTHR11977:SF57">
    <property type="entry name" value="VILLIN-LIKE PROTEIN QUAIL"/>
    <property type="match status" value="1"/>
</dbReference>
<dbReference type="GO" id="GO:0015629">
    <property type="term" value="C:actin cytoskeleton"/>
    <property type="evidence" value="ECO:0007669"/>
    <property type="project" value="TreeGrafter"/>
</dbReference>
<dbReference type="CDD" id="cd11292">
    <property type="entry name" value="gelsolin_S3_like"/>
    <property type="match status" value="1"/>
</dbReference>
<evidence type="ECO:0000256" key="1">
    <source>
        <dbReference type="ARBA" id="ARBA00008418"/>
    </source>
</evidence>
<dbReference type="InterPro" id="IPR029006">
    <property type="entry name" value="ADF-H/Gelsolin-like_dom_sf"/>
</dbReference>
<dbReference type="OMA" id="LIFVWIG"/>
<dbReference type="GO" id="GO:0008154">
    <property type="term" value="P:actin polymerization or depolymerization"/>
    <property type="evidence" value="ECO:0007669"/>
    <property type="project" value="TreeGrafter"/>
</dbReference>
<comment type="caution">
    <text evidence="3">The sequence shown here is derived from an EMBL/GenBank/DDBJ whole genome shotgun (WGS) entry which is preliminary data.</text>
</comment>
<dbReference type="GO" id="GO:0051015">
    <property type="term" value="F:actin filament binding"/>
    <property type="evidence" value="ECO:0007669"/>
    <property type="project" value="InterPro"/>
</dbReference>
<dbReference type="GO" id="GO:0051014">
    <property type="term" value="P:actin filament severing"/>
    <property type="evidence" value="ECO:0007669"/>
    <property type="project" value="TreeGrafter"/>
</dbReference>
<dbReference type="OrthoDB" id="6375767at2759"/>
<comment type="similarity">
    <text evidence="1">Belongs to the villin/gelsolin family.</text>
</comment>
<evidence type="ECO:0000313" key="4">
    <source>
        <dbReference type="Proteomes" id="UP000295192"/>
    </source>
</evidence>